<evidence type="ECO:0000313" key="4">
    <source>
        <dbReference type="Proteomes" id="UP000729733"/>
    </source>
</evidence>
<sequence length="370" mass="41920">MLLGDSITQGDKERNTYRRPLWQKLEEADFTTVDFVGSQTENSDGPNPNPDFDLDHEGHSGFRTDEILLQLDDWVESAQPDVVLIHLGTNDILQVQSAESTVDELGQVIDTLRDENPNVTIFLAQIIPTINNNDELLALNEQIPVLAEEKDLEDSPIIVVDQFSGFSLADDTYDSIHPNSDGEDKIAEQWFAGLSELFTESDLEESELEETPDSDESLLSDAEIQQGDIVYRFFNPNSGVHLYTANTSEYNFLLDESTDFTFEAESYISVDPLSGGEEVSRFRNTDTGAYLYTIDRTEKDFITNNLDNYVLEGSQFNAFDTEEAGTIPIYRFYEPTIGTHFFTENIDEKMFVEDNLSYDFEGIAYYAYSL</sequence>
<dbReference type="InterPro" id="IPR036514">
    <property type="entry name" value="SGNH_hydro_sf"/>
</dbReference>
<dbReference type="Proteomes" id="UP000729733">
    <property type="component" value="Unassembled WGS sequence"/>
</dbReference>
<reference evidence="3" key="1">
    <citation type="journal article" date="2021" name="Antonie Van Leeuwenhoek">
        <title>Draft genome and description of Waterburya agarophytonicola gen. nov. sp. nov. (Pleurocapsales, Cyanobacteria): a seaweed symbiont.</title>
        <authorList>
            <person name="Bonthond G."/>
            <person name="Shalygin S."/>
            <person name="Bayer T."/>
            <person name="Weinberger F."/>
        </authorList>
    </citation>
    <scope>NUCLEOTIDE SEQUENCE</scope>
    <source>
        <strain evidence="3">KI4</strain>
    </source>
</reference>
<dbReference type="PANTHER" id="PTHR30383">
    <property type="entry name" value="THIOESTERASE 1/PROTEASE 1/LYSOPHOSPHOLIPASE L1"/>
    <property type="match status" value="1"/>
</dbReference>
<evidence type="ECO:0000313" key="3">
    <source>
        <dbReference type="EMBL" id="MCC0175772.1"/>
    </source>
</evidence>
<protein>
    <recommendedName>
        <fullName evidence="5">SGNH hydrolase-type esterase domain-containing protein</fullName>
    </recommendedName>
</protein>
<evidence type="ECO:0000259" key="2">
    <source>
        <dbReference type="Pfam" id="PF18885"/>
    </source>
</evidence>
<accession>A0A964BP54</accession>
<keyword evidence="4" id="KW-1185">Reference proteome</keyword>
<gene>
    <name evidence="3" type="ORF">I4641_02100</name>
</gene>
<name>A0A964BP54_9CYAN</name>
<dbReference type="SUPFAM" id="SSF52266">
    <property type="entry name" value="SGNH hydrolase"/>
    <property type="match status" value="1"/>
</dbReference>
<organism evidence="3 4">
    <name type="scientific">Waterburya agarophytonicola KI4</name>
    <dbReference type="NCBI Taxonomy" id="2874699"/>
    <lineage>
        <taxon>Bacteria</taxon>
        <taxon>Bacillati</taxon>
        <taxon>Cyanobacteriota</taxon>
        <taxon>Cyanophyceae</taxon>
        <taxon>Pleurocapsales</taxon>
        <taxon>Hyellaceae</taxon>
        <taxon>Waterburya</taxon>
        <taxon>Waterburya agarophytonicola</taxon>
    </lineage>
</organism>
<dbReference type="PANTHER" id="PTHR30383:SF2">
    <property type="entry name" value="CELLULOSE-BINDING PROTEIN"/>
    <property type="match status" value="1"/>
</dbReference>
<dbReference type="Pfam" id="PF18885">
    <property type="entry name" value="DUF5648"/>
    <property type="match status" value="1"/>
</dbReference>
<evidence type="ECO:0000259" key="1">
    <source>
        <dbReference type="Pfam" id="PF13472"/>
    </source>
</evidence>
<dbReference type="InterPro" id="IPR013830">
    <property type="entry name" value="SGNH_hydro"/>
</dbReference>
<feature type="domain" description="DUF5648" evidence="2">
    <location>
        <begin position="230"/>
        <end position="367"/>
    </location>
</feature>
<comment type="caution">
    <text evidence="3">The sequence shown here is derived from an EMBL/GenBank/DDBJ whole genome shotgun (WGS) entry which is preliminary data.</text>
</comment>
<dbReference type="Pfam" id="PF13472">
    <property type="entry name" value="Lipase_GDSL_2"/>
    <property type="match status" value="1"/>
</dbReference>
<dbReference type="InterPro" id="IPR043708">
    <property type="entry name" value="DUF5648"/>
</dbReference>
<evidence type="ECO:0008006" key="5">
    <source>
        <dbReference type="Google" id="ProtNLM"/>
    </source>
</evidence>
<dbReference type="Gene3D" id="3.40.50.1110">
    <property type="entry name" value="SGNH hydrolase"/>
    <property type="match status" value="1"/>
</dbReference>
<dbReference type="AlphaFoldDB" id="A0A964BP54"/>
<dbReference type="InterPro" id="IPR051532">
    <property type="entry name" value="Ester_Hydrolysis_Enzymes"/>
</dbReference>
<feature type="domain" description="SGNH hydrolase-type esterase" evidence="1">
    <location>
        <begin position="2"/>
        <end position="183"/>
    </location>
</feature>
<dbReference type="CDD" id="cd01833">
    <property type="entry name" value="XynB_like"/>
    <property type="match status" value="1"/>
</dbReference>
<proteinExistence type="predicted"/>
<dbReference type="GO" id="GO:0004622">
    <property type="term" value="F:phosphatidylcholine lysophospholipase activity"/>
    <property type="evidence" value="ECO:0007669"/>
    <property type="project" value="TreeGrafter"/>
</dbReference>
<dbReference type="EMBL" id="JADWDC010000003">
    <property type="protein sequence ID" value="MCC0175772.1"/>
    <property type="molecule type" value="Genomic_DNA"/>
</dbReference>